<evidence type="ECO:0000313" key="3">
    <source>
        <dbReference type="EMBL" id="KAJ7369769.1"/>
    </source>
</evidence>
<evidence type="ECO:0000256" key="1">
    <source>
        <dbReference type="SAM" id="Coils"/>
    </source>
</evidence>
<dbReference type="AlphaFoldDB" id="A0A9W9YW00"/>
<feature type="compositionally biased region" description="Basic and acidic residues" evidence="2">
    <location>
        <begin position="885"/>
        <end position="898"/>
    </location>
</feature>
<evidence type="ECO:0000313" key="4">
    <source>
        <dbReference type="Proteomes" id="UP001163046"/>
    </source>
</evidence>
<dbReference type="SUPFAM" id="SSF52540">
    <property type="entry name" value="P-loop containing nucleoside triphosphate hydrolases"/>
    <property type="match status" value="2"/>
</dbReference>
<accession>A0A9W9YW00</accession>
<feature type="compositionally biased region" description="Basic and acidic residues" evidence="2">
    <location>
        <begin position="62"/>
        <end position="74"/>
    </location>
</feature>
<protein>
    <submittedName>
        <fullName evidence="3">Uncharacterized protein</fullName>
    </submittedName>
</protein>
<name>A0A9W9YW00_9CNID</name>
<keyword evidence="4" id="KW-1185">Reference proteome</keyword>
<feature type="coiled-coil region" evidence="1">
    <location>
        <begin position="333"/>
        <end position="370"/>
    </location>
</feature>
<comment type="caution">
    <text evidence="3">The sequence shown here is derived from an EMBL/GenBank/DDBJ whole genome shotgun (WGS) entry which is preliminary data.</text>
</comment>
<feature type="compositionally biased region" description="Polar residues" evidence="2">
    <location>
        <begin position="114"/>
        <end position="127"/>
    </location>
</feature>
<dbReference type="OrthoDB" id="626167at2759"/>
<keyword evidence="1" id="KW-0175">Coiled coil</keyword>
<dbReference type="InterPro" id="IPR027417">
    <property type="entry name" value="P-loop_NTPase"/>
</dbReference>
<gene>
    <name evidence="3" type="ORF">OS493_036555</name>
</gene>
<feature type="region of interest" description="Disordered" evidence="2">
    <location>
        <begin position="1"/>
        <end position="127"/>
    </location>
</feature>
<dbReference type="Proteomes" id="UP001163046">
    <property type="component" value="Unassembled WGS sequence"/>
</dbReference>
<sequence>MESVQSRSRKEKSVPKKNVAESVQSRNIPLVDAVSPSVSSDLESSEMPRDPEPIQISGNQEPNHKHVPNADDKSNLTQWKKGDTPLLASDERDDGRHLSSENVYSSEVPDEEQPSSVGSKKQGTNQNMESTAAKVACTGLEAKTTSVVQNSGNVDTKLLSEADVGARISVKSLEIELIGRSANEESATCGILQSLLLNVITEEWDNLYKATLGEWKDEPRNGLDFWNGESPRNQERNAHMLRTMLNGNRAEWDCTSLFYAILFSDCINSLNPTVRSNVDNLRKFQKEFAHMPQCRLSDVEFQNAISKVHAAFLALGISTLQIQVIRNRTSFTTEELRSVLKKVDDLKKELQEKETNLQEKEEQRQVFEDQLQSDISPFCILPPKPSHDVAGRNSEVTEITQRLKELKSANENNLSYLYISGNPGSGKSQLAGLVAKRFFDEVKEIPSAAAASFVMTLNAESPDTLLESYVSFARHLKCPEYAVTTIVNSKDLKTDEKITNLQALISTKIELYTSWLLVVDNATSISGVHAHLPESGNEQWARGQLLITTQDTASIPSTNSFIQHISVSKGMEPHDASSLLAMLSGIASSEIEKEVAQALDYQPLALASAAIYVRQVRQNKSTSNFGWNFFLKILDTGQRESTEVILAETNPSYPHTMTVAIILAVQKMTSDKVIFHTLRFLHLSALQSIRLDIVINYILNVDEETKDEEMILMRIQRCSLLLLEEEESGVYIRAHRIVLDVFKQIFHDDQEGQVLKDQFLSKRSIPLYILARGDEAKAAFQRALEIGKTKDKRVKVLLIGQDRVGKTSVVRSLKGEEFRKDESSTDGVQMDIPLKHVGAKPWKNSTDEQEMTAFDHKSALYVRKALGKEDITEKIAELSVDDEIHEPQEKKTTTKDVATHVTQDAAEPESYYGNPDEISSKKREKTKRKDDIPDKVTRLAIKNLSQEKSDNDDGIWPVIWDFAGQAIFVPFIPSSCQGK</sequence>
<feature type="region of interest" description="Disordered" evidence="2">
    <location>
        <begin position="884"/>
        <end position="936"/>
    </location>
</feature>
<feature type="compositionally biased region" description="Basic and acidic residues" evidence="2">
    <location>
        <begin position="89"/>
        <end position="99"/>
    </location>
</feature>
<dbReference type="EMBL" id="MU826887">
    <property type="protein sequence ID" value="KAJ7369769.1"/>
    <property type="molecule type" value="Genomic_DNA"/>
</dbReference>
<proteinExistence type="predicted"/>
<evidence type="ECO:0000256" key="2">
    <source>
        <dbReference type="SAM" id="MobiDB-lite"/>
    </source>
</evidence>
<reference evidence="3" key="1">
    <citation type="submission" date="2023-01" db="EMBL/GenBank/DDBJ databases">
        <title>Genome assembly of the deep-sea coral Lophelia pertusa.</title>
        <authorList>
            <person name="Herrera S."/>
            <person name="Cordes E."/>
        </authorList>
    </citation>
    <scope>NUCLEOTIDE SEQUENCE</scope>
    <source>
        <strain evidence="3">USNM1676648</strain>
        <tissue evidence="3">Polyp</tissue>
    </source>
</reference>
<dbReference type="Gene3D" id="3.40.50.300">
    <property type="entry name" value="P-loop containing nucleotide triphosphate hydrolases"/>
    <property type="match status" value="2"/>
</dbReference>
<organism evidence="3 4">
    <name type="scientific">Desmophyllum pertusum</name>
    <dbReference type="NCBI Taxonomy" id="174260"/>
    <lineage>
        <taxon>Eukaryota</taxon>
        <taxon>Metazoa</taxon>
        <taxon>Cnidaria</taxon>
        <taxon>Anthozoa</taxon>
        <taxon>Hexacorallia</taxon>
        <taxon>Scleractinia</taxon>
        <taxon>Caryophylliina</taxon>
        <taxon>Caryophylliidae</taxon>
        <taxon>Desmophyllum</taxon>
    </lineage>
</organism>
<feature type="compositionally biased region" description="Basic and acidic residues" evidence="2">
    <location>
        <begin position="927"/>
        <end position="936"/>
    </location>
</feature>